<evidence type="ECO:0000313" key="2">
    <source>
        <dbReference type="EMBL" id="KWV50635.1"/>
    </source>
</evidence>
<dbReference type="OrthoDB" id="8264735at2"/>
<organism evidence="2 3">
    <name type="scientific">Bradyrhizobium macuxiense</name>
    <dbReference type="NCBI Taxonomy" id="1755647"/>
    <lineage>
        <taxon>Bacteria</taxon>
        <taxon>Pseudomonadati</taxon>
        <taxon>Pseudomonadota</taxon>
        <taxon>Alphaproteobacteria</taxon>
        <taxon>Hyphomicrobiales</taxon>
        <taxon>Nitrobacteraceae</taxon>
        <taxon>Bradyrhizobium</taxon>
    </lineage>
</organism>
<proteinExistence type="predicted"/>
<comment type="caution">
    <text evidence="2">The sequence shown here is derived from an EMBL/GenBank/DDBJ whole genome shotgun (WGS) entry which is preliminary data.</text>
</comment>
<dbReference type="AlphaFoldDB" id="A0A109JKV6"/>
<dbReference type="EMBL" id="LNCU01000093">
    <property type="protein sequence ID" value="KWV50635.1"/>
    <property type="molecule type" value="Genomic_DNA"/>
</dbReference>
<evidence type="ECO:0000313" key="3">
    <source>
        <dbReference type="Proteomes" id="UP000057737"/>
    </source>
</evidence>
<keyword evidence="1" id="KW-0812">Transmembrane</keyword>
<keyword evidence="1" id="KW-0472">Membrane</keyword>
<reference evidence="2 3" key="1">
    <citation type="submission" date="2015-11" db="EMBL/GenBank/DDBJ databases">
        <title>Draft Genome Sequence of the Strain BR 10303 (Bradyrhizobium sp.) isolated from nodules of Centrolobium paraense.</title>
        <authorList>
            <person name="Zelli J.E."/>
            <person name="Simoes-Araujo J.L."/>
            <person name="Barauna A.C."/>
            <person name="Silva K."/>
        </authorList>
    </citation>
    <scope>NUCLEOTIDE SEQUENCE [LARGE SCALE GENOMIC DNA]</scope>
    <source>
        <strain evidence="2 3">BR 10303</strain>
    </source>
</reference>
<protein>
    <submittedName>
        <fullName evidence="2">Uncharacterized protein</fullName>
    </submittedName>
</protein>
<keyword evidence="3" id="KW-1185">Reference proteome</keyword>
<dbReference type="RefSeq" id="WP_066511594.1">
    <property type="nucleotide sequence ID" value="NZ_LNCU01000093.1"/>
</dbReference>
<name>A0A109JKV6_9BRAD</name>
<accession>A0A109JKV6</accession>
<keyword evidence="1" id="KW-1133">Transmembrane helix</keyword>
<dbReference type="Proteomes" id="UP000057737">
    <property type="component" value="Unassembled WGS sequence"/>
</dbReference>
<gene>
    <name evidence="2" type="ORF">AS156_14100</name>
</gene>
<feature type="transmembrane region" description="Helical" evidence="1">
    <location>
        <begin position="42"/>
        <end position="64"/>
    </location>
</feature>
<feature type="transmembrane region" description="Helical" evidence="1">
    <location>
        <begin position="76"/>
        <end position="95"/>
    </location>
</feature>
<sequence>MNITSPILAGTIRPPEFPTDSVTSLLTWPATGWFGDGLDGGLGMVMSGLAGVAAALLVTVVLSIYFCTGYRSTRDIVRHGLATALVLALLGLVAYDMRHDALAYFGLNASPAETGTNLPNTGLFGSRVIAPAPPVRWTQQLAI</sequence>
<evidence type="ECO:0000256" key="1">
    <source>
        <dbReference type="SAM" id="Phobius"/>
    </source>
</evidence>